<dbReference type="PANTHER" id="PTHR23079:SF55">
    <property type="entry name" value="RNA-DIRECTED RNA POLYMERASE"/>
    <property type="match status" value="1"/>
</dbReference>
<comment type="catalytic activity">
    <reaction evidence="1">
        <text>RNA(n) + a ribonucleoside 5'-triphosphate = RNA(n+1) + diphosphate</text>
        <dbReference type="Rhea" id="RHEA:21248"/>
        <dbReference type="Rhea" id="RHEA-COMP:14527"/>
        <dbReference type="Rhea" id="RHEA-COMP:17342"/>
        <dbReference type="ChEBI" id="CHEBI:33019"/>
        <dbReference type="ChEBI" id="CHEBI:61557"/>
        <dbReference type="ChEBI" id="CHEBI:140395"/>
        <dbReference type="EC" id="2.7.7.48"/>
    </reaction>
</comment>
<protein>
    <recommendedName>
        <fullName evidence="1">RNA-dependent RNA polymerase</fullName>
        <ecNumber evidence="1">2.7.7.48</ecNumber>
    </recommendedName>
</protein>
<comment type="caution">
    <text evidence="4">The sequence shown here is derived from an EMBL/GenBank/DDBJ whole genome shotgun (WGS) entry which is preliminary data.</text>
</comment>
<evidence type="ECO:0000313" key="4">
    <source>
        <dbReference type="EMBL" id="KAK1927205.1"/>
    </source>
</evidence>
<name>A0AAD9FW61_PAPLA</name>
<dbReference type="Proteomes" id="UP001182556">
    <property type="component" value="Unassembled WGS sequence"/>
</dbReference>
<dbReference type="AlphaFoldDB" id="A0AAD9FW61"/>
<dbReference type="EC" id="2.7.7.48" evidence="1"/>
<keyword evidence="1" id="KW-0548">Nucleotidyltransferase</keyword>
<organism evidence="4 5">
    <name type="scientific">Papiliotrema laurentii</name>
    <name type="common">Cryptococcus laurentii</name>
    <dbReference type="NCBI Taxonomy" id="5418"/>
    <lineage>
        <taxon>Eukaryota</taxon>
        <taxon>Fungi</taxon>
        <taxon>Dikarya</taxon>
        <taxon>Basidiomycota</taxon>
        <taxon>Agaricomycotina</taxon>
        <taxon>Tremellomycetes</taxon>
        <taxon>Tremellales</taxon>
        <taxon>Rhynchogastremaceae</taxon>
        <taxon>Papiliotrema</taxon>
    </lineage>
</organism>
<feature type="region of interest" description="Disordered" evidence="2">
    <location>
        <begin position="1002"/>
        <end position="1023"/>
    </location>
</feature>
<dbReference type="GO" id="GO:0031380">
    <property type="term" value="C:nuclear RNA-directed RNA polymerase complex"/>
    <property type="evidence" value="ECO:0007669"/>
    <property type="project" value="TreeGrafter"/>
</dbReference>
<dbReference type="GO" id="GO:0003968">
    <property type="term" value="F:RNA-directed RNA polymerase activity"/>
    <property type="evidence" value="ECO:0007669"/>
    <property type="project" value="UniProtKB-KW"/>
</dbReference>
<sequence length="1118" mass="127103">MSYSRTNRRPDPVLTMNRHDPAYYRNERRWEPNSPVRSNDHVSAQTRRSARGRFQDAIEYQFWPTRIAMGTTIGKQFVQMLGASVVSGPDETVDGKGMGRSYLAFDWRNETISMKAEMAINPAKLPLALRPMDAELAFDDIASQGIMIDVKDIINPGRDARFPVTITICTRRPPKFFIPFETTSRSSSEPSKKLRRRSTAMDFAIGGKNERDAGPIPAIPEGPCAYPTFWSAYRFMFELPQAQVYKLKQCTAKFTALARDEPEMDLLGANRRLQVELLTSASYKKLYDVPDMSSIRFSARALIEGLIAHGILQPGQVLGLWDELKSVAIVPAFQDRILENMYTEERIRDPRKVVRGKASYLRRSDAPNRAHLVLVRTVLVTPTRLVISPPQPEPSNSVTRRYADKIDGIIRVQFADEEDKLFVQEGTREFDKQHPDLGLMGRVRRALQHGVVLGGRRFLPVASSSSQQKEHAIWYIDSGTIDGLELREWMGNVAETIVAKHAARMGLPFSTSRIVDLHIHMGPKLQDVERNGYCFTDGVGVAGTEVMREAARALGYTRGINGTPSAIQFRLGGAKGVLAHWPRLAKEHEVRLRPSLIKFESKLQDLNVCRLAKYQTAFLNRQFIIIMCANGIPESLIIDLFREAVNNIRGLSRRIKQNKLTKEDSRLISTCSEFPLGDLIRAGFRNDPLVLDIAEIIECRALQDLKWRARIKLDQGVFLIGIADETGLLQPNEVFCQYQENDDTPARIIDKECLICRAPALHPGDIRRVQAVDIPQLRHLKNVIVFSTRGARDLPNKLGGGDLDGDDYTLIWDRRFVRPLKEFEPMDYSAPPPERVDKVTQTHLNENFVNYILNDVLGLVDFWHLARSDKFSPRDPGCLTLSQIHSTAVDFAKTGIPAELPGWLRPREWPDFMDRDNNKLTYESQNILGVIFRIVQPDPYFRPCDLRELGYPVDRRITRFPTFGSMIERLKPIKARYESDIQYDMRRYKVFEPEIPSGIAIQNRRRKRARDQNLNEPLQDSYDSHVRSAREAARAAVEGIHFSGTLDPMQVVARHAYALTFERDHVEQWAREQHEGLWGREMLAGEAGDSSGGDLGHRPLISFAWVFGAELIQIAQMP</sequence>
<keyword evidence="5" id="KW-1185">Reference proteome</keyword>
<keyword evidence="1" id="KW-0808">Transferase</keyword>
<feature type="domain" description="RDRP core" evidence="3">
    <location>
        <begin position="380"/>
        <end position="933"/>
    </location>
</feature>
<comment type="similarity">
    <text evidence="1">Belongs to the RdRP family.</text>
</comment>
<evidence type="ECO:0000313" key="5">
    <source>
        <dbReference type="Proteomes" id="UP001182556"/>
    </source>
</evidence>
<dbReference type="Pfam" id="PF05183">
    <property type="entry name" value="RdRP"/>
    <property type="match status" value="1"/>
</dbReference>
<accession>A0AAD9FW61</accession>
<evidence type="ECO:0000256" key="1">
    <source>
        <dbReference type="RuleBase" id="RU363098"/>
    </source>
</evidence>
<dbReference type="InterPro" id="IPR007855">
    <property type="entry name" value="RDRP"/>
</dbReference>
<evidence type="ECO:0000259" key="3">
    <source>
        <dbReference type="Pfam" id="PF05183"/>
    </source>
</evidence>
<keyword evidence="1" id="KW-0694">RNA-binding</keyword>
<dbReference type="PANTHER" id="PTHR23079">
    <property type="entry name" value="RNA-DEPENDENT RNA POLYMERASE"/>
    <property type="match status" value="1"/>
</dbReference>
<feature type="compositionally biased region" description="Polar residues" evidence="2">
    <location>
        <begin position="35"/>
        <end position="47"/>
    </location>
</feature>
<keyword evidence="1" id="KW-0696">RNA-directed RNA polymerase</keyword>
<feature type="region of interest" description="Disordered" evidence="2">
    <location>
        <begin position="1"/>
        <end position="20"/>
    </location>
</feature>
<proteinExistence type="inferred from homology"/>
<dbReference type="GO" id="GO:0030422">
    <property type="term" value="P:siRNA processing"/>
    <property type="evidence" value="ECO:0007669"/>
    <property type="project" value="TreeGrafter"/>
</dbReference>
<evidence type="ECO:0000256" key="2">
    <source>
        <dbReference type="SAM" id="MobiDB-lite"/>
    </source>
</evidence>
<feature type="region of interest" description="Disordered" evidence="2">
    <location>
        <begin position="28"/>
        <end position="50"/>
    </location>
</feature>
<reference evidence="4" key="1">
    <citation type="submission" date="2023-02" db="EMBL/GenBank/DDBJ databases">
        <title>Identification and recombinant expression of a fungal hydrolase from Papiliotrema laurentii that hydrolyzes apple cutin and clears colloidal polyester polyurethane.</title>
        <authorList>
            <consortium name="DOE Joint Genome Institute"/>
            <person name="Roman V.A."/>
            <person name="Bojanowski C."/>
            <person name="Crable B.R."/>
            <person name="Wagner D.N."/>
            <person name="Hung C.S."/>
            <person name="Nadeau L.J."/>
            <person name="Schratz L."/>
            <person name="Haridas S."/>
            <person name="Pangilinan J."/>
            <person name="Lipzen A."/>
            <person name="Na H."/>
            <person name="Yan M."/>
            <person name="Ng V."/>
            <person name="Grigoriev I.V."/>
            <person name="Spatafora J.W."/>
            <person name="Barlow D."/>
            <person name="Biffinger J."/>
            <person name="Kelley-Loughnane N."/>
            <person name="Varaljay V.A."/>
            <person name="Crookes-Goodson W.J."/>
        </authorList>
    </citation>
    <scope>NUCLEOTIDE SEQUENCE</scope>
    <source>
        <strain evidence="4">5307AH</strain>
    </source>
</reference>
<gene>
    <name evidence="4" type="ORF">DB88DRAFT_17595</name>
</gene>
<dbReference type="InterPro" id="IPR057596">
    <property type="entry name" value="RDRP_core"/>
</dbReference>
<dbReference type="GO" id="GO:0003723">
    <property type="term" value="F:RNA binding"/>
    <property type="evidence" value="ECO:0007669"/>
    <property type="project" value="UniProtKB-KW"/>
</dbReference>
<dbReference type="EMBL" id="JAODAN010000001">
    <property type="protein sequence ID" value="KAK1927205.1"/>
    <property type="molecule type" value="Genomic_DNA"/>
</dbReference>